<evidence type="ECO:0000256" key="2">
    <source>
        <dbReference type="ARBA" id="ARBA00022598"/>
    </source>
</evidence>
<dbReference type="Pfam" id="PF13193">
    <property type="entry name" value="AMP-binding_C"/>
    <property type="match status" value="1"/>
</dbReference>
<sequence length="461" mass="49951">MSEGTPMGQALTDLAAQAPDRPALTCGSTTLTRRQLDEKSNSLAWALLDQGIEPGSRVALILPNGPDFVVTTLAIWKAGGTPIPIAPKMPPAERAAILALANPALTIEEPLTPAKPPTPPPPAVPRPWKILTSGGSTGRPKLIATTESGTLENAVLFGLAGQMQENRTALLTAPLTHNGPFMAMASALLFGNHVVLMERFDAAKALALLQDHQVDWMYAVPTMMHRIWRLEERPPLPALRTVFHLAAPIAPWLKQAWIDWLGPEKIWELYAGTESQAATLISGTEWLEHRGSVGRPIKGEIEIRTPTGEPAPPNTTGTVWMRPTTGPTYTYLGKTPTTNWESLGDMGHMDADGYLYLTDRETDMILVGGSNVYPAEIEAALEEHPNVTSSAVIGLPHEDLGNVPHAIVQLSTPTPDADLLKHLTARLAPYKLPRTFERTEDPLRDDAGKVRRSALRAARLP</sequence>
<evidence type="ECO:0000259" key="5">
    <source>
        <dbReference type="Pfam" id="PF13193"/>
    </source>
</evidence>
<keyword evidence="2" id="KW-0436">Ligase</keyword>
<dbReference type="Gene3D" id="3.40.50.12780">
    <property type="entry name" value="N-terminal domain of ligase-like"/>
    <property type="match status" value="1"/>
</dbReference>
<feature type="domain" description="AMP-dependent synthetase/ligase" evidence="4">
    <location>
        <begin position="117"/>
        <end position="322"/>
    </location>
</feature>
<dbReference type="EMBL" id="JAGEOJ010000026">
    <property type="protein sequence ID" value="MBO2454502.1"/>
    <property type="molecule type" value="Genomic_DNA"/>
</dbReference>
<feature type="region of interest" description="Disordered" evidence="3">
    <location>
        <begin position="303"/>
        <end position="322"/>
    </location>
</feature>
<evidence type="ECO:0000313" key="6">
    <source>
        <dbReference type="EMBL" id="MBO2454502.1"/>
    </source>
</evidence>
<protein>
    <submittedName>
        <fullName evidence="6">AMP-binding protein</fullName>
    </submittedName>
</protein>
<dbReference type="InterPro" id="IPR000873">
    <property type="entry name" value="AMP-dep_synth/lig_dom"/>
</dbReference>
<dbReference type="PANTHER" id="PTHR43201:SF5">
    <property type="entry name" value="MEDIUM-CHAIN ACYL-COA LIGASE ACSF2, MITOCHONDRIAL"/>
    <property type="match status" value="1"/>
</dbReference>
<feature type="domain" description="AMP-dependent synthetase/ligase" evidence="4">
    <location>
        <begin position="15"/>
        <end position="107"/>
    </location>
</feature>
<name>A0A939PLF6_9ACTN</name>
<organism evidence="6 7">
    <name type="scientific">Actinomadura barringtoniae</name>
    <dbReference type="NCBI Taxonomy" id="1427535"/>
    <lineage>
        <taxon>Bacteria</taxon>
        <taxon>Bacillati</taxon>
        <taxon>Actinomycetota</taxon>
        <taxon>Actinomycetes</taxon>
        <taxon>Streptosporangiales</taxon>
        <taxon>Thermomonosporaceae</taxon>
        <taxon>Actinomadura</taxon>
    </lineage>
</organism>
<dbReference type="Proteomes" id="UP000669179">
    <property type="component" value="Unassembled WGS sequence"/>
</dbReference>
<comment type="similarity">
    <text evidence="1">Belongs to the ATP-dependent AMP-binding enzyme family.</text>
</comment>
<dbReference type="AlphaFoldDB" id="A0A939PLF6"/>
<gene>
    <name evidence="6" type="ORF">J4573_45955</name>
</gene>
<reference evidence="6" key="1">
    <citation type="submission" date="2021-03" db="EMBL/GenBank/DDBJ databases">
        <authorList>
            <person name="Kanchanasin P."/>
            <person name="Saeng-In P."/>
            <person name="Phongsopitanun W."/>
            <person name="Yuki M."/>
            <person name="Kudo T."/>
            <person name="Ohkuma M."/>
            <person name="Tanasupawat S."/>
        </authorList>
    </citation>
    <scope>NUCLEOTIDE SEQUENCE</scope>
    <source>
        <strain evidence="6">GKU 128</strain>
    </source>
</reference>
<proteinExistence type="inferred from homology"/>
<feature type="domain" description="AMP-binding enzyme C-terminal" evidence="5">
    <location>
        <begin position="376"/>
        <end position="441"/>
    </location>
</feature>
<dbReference type="PROSITE" id="PS00455">
    <property type="entry name" value="AMP_BINDING"/>
    <property type="match status" value="1"/>
</dbReference>
<dbReference type="InterPro" id="IPR042099">
    <property type="entry name" value="ANL_N_sf"/>
</dbReference>
<dbReference type="InterPro" id="IPR045851">
    <property type="entry name" value="AMP-bd_C_sf"/>
</dbReference>
<dbReference type="GO" id="GO:0006631">
    <property type="term" value="P:fatty acid metabolic process"/>
    <property type="evidence" value="ECO:0007669"/>
    <property type="project" value="TreeGrafter"/>
</dbReference>
<dbReference type="SUPFAM" id="SSF56801">
    <property type="entry name" value="Acetyl-CoA synthetase-like"/>
    <property type="match status" value="1"/>
</dbReference>
<dbReference type="GO" id="GO:0031956">
    <property type="term" value="F:medium-chain fatty acid-CoA ligase activity"/>
    <property type="evidence" value="ECO:0007669"/>
    <property type="project" value="TreeGrafter"/>
</dbReference>
<dbReference type="InterPro" id="IPR020845">
    <property type="entry name" value="AMP-binding_CS"/>
</dbReference>
<dbReference type="InterPro" id="IPR025110">
    <property type="entry name" value="AMP-bd_C"/>
</dbReference>
<dbReference type="Gene3D" id="3.30.300.30">
    <property type="match status" value="1"/>
</dbReference>
<evidence type="ECO:0000313" key="7">
    <source>
        <dbReference type="Proteomes" id="UP000669179"/>
    </source>
</evidence>
<dbReference type="RefSeq" id="WP_208262705.1">
    <property type="nucleotide sequence ID" value="NZ_JAGEOJ010000026.1"/>
</dbReference>
<accession>A0A939PLF6</accession>
<evidence type="ECO:0000256" key="1">
    <source>
        <dbReference type="ARBA" id="ARBA00006432"/>
    </source>
</evidence>
<dbReference type="PANTHER" id="PTHR43201">
    <property type="entry name" value="ACYL-COA SYNTHETASE"/>
    <property type="match status" value="1"/>
</dbReference>
<keyword evidence="7" id="KW-1185">Reference proteome</keyword>
<dbReference type="Pfam" id="PF00501">
    <property type="entry name" value="AMP-binding"/>
    <property type="match status" value="2"/>
</dbReference>
<comment type="caution">
    <text evidence="6">The sequence shown here is derived from an EMBL/GenBank/DDBJ whole genome shotgun (WGS) entry which is preliminary data.</text>
</comment>
<evidence type="ECO:0000259" key="4">
    <source>
        <dbReference type="Pfam" id="PF00501"/>
    </source>
</evidence>
<evidence type="ECO:0000256" key="3">
    <source>
        <dbReference type="SAM" id="MobiDB-lite"/>
    </source>
</evidence>